<evidence type="ECO:0000313" key="2">
    <source>
        <dbReference type="EMBL" id="RGN90372.1"/>
    </source>
</evidence>
<name>A0A3E5END9_9FIRM</name>
<organism evidence="2 3">
    <name type="scientific">Dorea formicigenerans</name>
    <dbReference type="NCBI Taxonomy" id="39486"/>
    <lineage>
        <taxon>Bacteria</taxon>
        <taxon>Bacillati</taxon>
        <taxon>Bacillota</taxon>
        <taxon>Clostridia</taxon>
        <taxon>Lachnospirales</taxon>
        <taxon>Lachnospiraceae</taxon>
        <taxon>Dorea</taxon>
    </lineage>
</organism>
<accession>A0A3E5END9</accession>
<evidence type="ECO:0000313" key="3">
    <source>
        <dbReference type="Proteomes" id="UP000260841"/>
    </source>
</evidence>
<proteinExistence type="predicted"/>
<dbReference type="Pfam" id="PF07728">
    <property type="entry name" value="AAA_5"/>
    <property type="match status" value="1"/>
</dbReference>
<dbReference type="Gene3D" id="3.40.50.300">
    <property type="entry name" value="P-loop containing nucleotide triphosphate hydrolases"/>
    <property type="match status" value="1"/>
</dbReference>
<comment type="caution">
    <text evidence="2">The sequence shown here is derived from an EMBL/GenBank/DDBJ whole genome shotgun (WGS) entry which is preliminary data.</text>
</comment>
<dbReference type="AlphaFoldDB" id="A0A3E5END9"/>
<dbReference type="EMBL" id="QSVB01000010">
    <property type="protein sequence ID" value="RGN90372.1"/>
    <property type="molecule type" value="Genomic_DNA"/>
</dbReference>
<dbReference type="InterPro" id="IPR027417">
    <property type="entry name" value="P-loop_NTPase"/>
</dbReference>
<dbReference type="GO" id="GO:0005524">
    <property type="term" value="F:ATP binding"/>
    <property type="evidence" value="ECO:0007669"/>
    <property type="project" value="InterPro"/>
</dbReference>
<dbReference type="GO" id="GO:0016887">
    <property type="term" value="F:ATP hydrolysis activity"/>
    <property type="evidence" value="ECO:0007669"/>
    <property type="project" value="InterPro"/>
</dbReference>
<dbReference type="Proteomes" id="UP000260841">
    <property type="component" value="Unassembled WGS sequence"/>
</dbReference>
<sequence>MNYCCGSRLSEYRRENIYYERQMFVRYNDVYKKMRKGEKMKISEFFEYNNQQVLEENENILEYLEQIFGKSTEIDREGKKEFTFGKVIGLVTDSFLDEKTKRQKVSMLLCDADSKLLLWNGRPVEILRTNPENRLEEKKSYIQGLFFSGSELFTRNPQPCEEVPGANMVTSFVSDLDEEIRTAEETDENILSLKNKLEDQGYHCNIKVLAQFLLGLNTNQLIILHGAPGMGKTSFVSNIARALGFAYKIIPVRPNWIDNQDLTGYFNPVERRYYSTPFLDALCEAKENPQKHYLICLDEMNLAHVEYYFSDVLSSMESGEGIPLYAHKDQENAWKRQETIMASHNENTVEWLDAKTDQENLKNRYTPEFEIPQNVTFVGTLNMDATTNDLSPKVIDRSCIIKVTKDAGETLCPFEQGVMTLEEMQGEDSFEKQLLKALKKDVSNRVERQRARMRERLKSGYLKERLSDRDFQDMFLAMKVLPALNVEEVECTLDDGEFSIGDFLIEGGDANWEKMYPLTVTYLKQMCSPEEKTMNYWRMN</sequence>
<protein>
    <recommendedName>
        <fullName evidence="1">ATPase dynein-related AAA domain-containing protein</fullName>
    </recommendedName>
</protein>
<evidence type="ECO:0000259" key="1">
    <source>
        <dbReference type="Pfam" id="PF07728"/>
    </source>
</evidence>
<reference evidence="2 3" key="1">
    <citation type="submission" date="2018-08" db="EMBL/GenBank/DDBJ databases">
        <title>A genome reference for cultivated species of the human gut microbiota.</title>
        <authorList>
            <person name="Zou Y."/>
            <person name="Xue W."/>
            <person name="Luo G."/>
        </authorList>
    </citation>
    <scope>NUCLEOTIDE SEQUENCE [LARGE SCALE GENOMIC DNA]</scope>
    <source>
        <strain evidence="2 3">OM03-2</strain>
    </source>
</reference>
<gene>
    <name evidence="2" type="ORF">DXB36_10025</name>
</gene>
<dbReference type="SUPFAM" id="SSF52540">
    <property type="entry name" value="P-loop containing nucleoside triphosphate hydrolases"/>
    <property type="match status" value="1"/>
</dbReference>
<feature type="domain" description="ATPase dynein-related AAA" evidence="1">
    <location>
        <begin position="222"/>
        <end position="331"/>
    </location>
</feature>
<dbReference type="InterPro" id="IPR011704">
    <property type="entry name" value="ATPase_dyneun-rel_AAA"/>
</dbReference>